<comment type="caution">
    <text evidence="2">The sequence shown here is derived from an EMBL/GenBank/DDBJ whole genome shotgun (WGS) entry which is preliminary data.</text>
</comment>
<proteinExistence type="predicted"/>
<dbReference type="EMBL" id="JAKWFO010000016">
    <property type="protein sequence ID" value="KAI9631932.1"/>
    <property type="molecule type" value="Genomic_DNA"/>
</dbReference>
<protein>
    <submittedName>
        <fullName evidence="2">Uncharacterized protein</fullName>
    </submittedName>
</protein>
<keyword evidence="3" id="KW-1185">Reference proteome</keyword>
<gene>
    <name evidence="2" type="ORF">MKK02DRAFT_30907</name>
</gene>
<dbReference type="AlphaFoldDB" id="A0AA38LPF5"/>
<dbReference type="GeneID" id="77727370"/>
<feature type="region of interest" description="Disordered" evidence="1">
    <location>
        <begin position="1"/>
        <end position="64"/>
    </location>
</feature>
<evidence type="ECO:0000256" key="1">
    <source>
        <dbReference type="SAM" id="MobiDB-lite"/>
    </source>
</evidence>
<sequence>MGSCMSANNHKESIPSSPPPYSADEKAPVAKKYPADHPHRYQPYMDENGQWQYPRSGRSAAAAGGTAGLGVGGALLAMGGMGGGGFAGGSYAGGGYSGGGGCDGGGGGGGGGGC</sequence>
<accession>A0AA38LPF5</accession>
<evidence type="ECO:0000313" key="3">
    <source>
        <dbReference type="Proteomes" id="UP001164286"/>
    </source>
</evidence>
<reference evidence="2" key="1">
    <citation type="journal article" date="2022" name="G3 (Bethesda)">
        <title>High quality genome of the basidiomycete yeast Dioszegia hungarica PDD-24b-2 isolated from cloud water.</title>
        <authorList>
            <person name="Jarrige D."/>
            <person name="Haridas S."/>
            <person name="Bleykasten-Grosshans C."/>
            <person name="Joly M."/>
            <person name="Nadalig T."/>
            <person name="Sancelme M."/>
            <person name="Vuilleumier S."/>
            <person name="Grigoriev I.V."/>
            <person name="Amato P."/>
            <person name="Bringel F."/>
        </authorList>
    </citation>
    <scope>NUCLEOTIDE SEQUENCE</scope>
    <source>
        <strain evidence="2">PDD-24b-2</strain>
    </source>
</reference>
<dbReference type="RefSeq" id="XP_052941709.1">
    <property type="nucleotide sequence ID" value="XM_053088165.1"/>
</dbReference>
<dbReference type="Proteomes" id="UP001164286">
    <property type="component" value="Unassembled WGS sequence"/>
</dbReference>
<organism evidence="2 3">
    <name type="scientific">Dioszegia hungarica</name>
    <dbReference type="NCBI Taxonomy" id="4972"/>
    <lineage>
        <taxon>Eukaryota</taxon>
        <taxon>Fungi</taxon>
        <taxon>Dikarya</taxon>
        <taxon>Basidiomycota</taxon>
        <taxon>Agaricomycotina</taxon>
        <taxon>Tremellomycetes</taxon>
        <taxon>Tremellales</taxon>
        <taxon>Bulleribasidiaceae</taxon>
        <taxon>Dioszegia</taxon>
    </lineage>
</organism>
<feature type="compositionally biased region" description="Basic and acidic residues" evidence="1">
    <location>
        <begin position="23"/>
        <end position="39"/>
    </location>
</feature>
<name>A0AA38LPF5_9TREE</name>
<evidence type="ECO:0000313" key="2">
    <source>
        <dbReference type="EMBL" id="KAI9631932.1"/>
    </source>
</evidence>